<dbReference type="Gene3D" id="3.40.630.30">
    <property type="match status" value="1"/>
</dbReference>
<accession>I7JWY1</accession>
<dbReference type="eggNOG" id="COG0456">
    <property type="taxonomic scope" value="Bacteria"/>
</dbReference>
<dbReference type="OrthoDB" id="529907at2"/>
<gene>
    <name evidence="4" type="ORF">BN46_1479</name>
    <name evidence="5" type="ORF">HMPREF9719_01502</name>
</gene>
<dbReference type="Pfam" id="PF00583">
    <property type="entry name" value="Acetyltransf_1"/>
    <property type="match status" value="1"/>
</dbReference>
<evidence type="ECO:0000313" key="7">
    <source>
        <dbReference type="Proteomes" id="UP000011016"/>
    </source>
</evidence>
<dbReference type="PANTHER" id="PTHR43420">
    <property type="entry name" value="ACETYLTRANSFERASE"/>
    <property type="match status" value="1"/>
</dbReference>
<dbReference type="InterPro" id="IPR016181">
    <property type="entry name" value="Acyl_CoA_acyltransferase"/>
</dbReference>
<dbReference type="HOGENOM" id="CLU_013985_23_3_11"/>
<dbReference type="AlphaFoldDB" id="I7JWY1"/>
<proteinExistence type="predicted"/>
<evidence type="ECO:0000313" key="6">
    <source>
        <dbReference type="Proteomes" id="UP000006078"/>
    </source>
</evidence>
<feature type="domain" description="N-acetyltransferase" evidence="3">
    <location>
        <begin position="4"/>
        <end position="148"/>
    </location>
</feature>
<dbReference type="PANTHER" id="PTHR43420:SF12">
    <property type="entry name" value="N-ACETYLTRANSFERASE DOMAIN-CONTAINING PROTEIN"/>
    <property type="match status" value="1"/>
</dbReference>
<evidence type="ECO:0000256" key="1">
    <source>
        <dbReference type="ARBA" id="ARBA00022679"/>
    </source>
</evidence>
<dbReference type="SUPFAM" id="SSF55729">
    <property type="entry name" value="Acyl-CoA N-acyltransferases (Nat)"/>
    <property type="match status" value="1"/>
</dbReference>
<dbReference type="STRING" id="29321.AAV33_03505"/>
<organism evidence="4 7">
    <name type="scientific">Corynebacterium otitidis ATCC 51513</name>
    <dbReference type="NCBI Taxonomy" id="883169"/>
    <lineage>
        <taxon>Bacteria</taxon>
        <taxon>Bacillati</taxon>
        <taxon>Actinomycetota</taxon>
        <taxon>Actinomycetes</taxon>
        <taxon>Mycobacteriales</taxon>
        <taxon>Corynebacteriaceae</taxon>
        <taxon>Corynebacterium</taxon>
    </lineage>
</organism>
<name>I7JWY1_9CORY</name>
<dbReference type="EMBL" id="CAJZ01000218">
    <property type="protein sequence ID" value="CCI84191.1"/>
    <property type="molecule type" value="Genomic_DNA"/>
</dbReference>
<dbReference type="InterPro" id="IPR000182">
    <property type="entry name" value="GNAT_dom"/>
</dbReference>
<dbReference type="EMBL" id="AHAE01000071">
    <property type="protein sequence ID" value="EJZ81587.1"/>
    <property type="molecule type" value="Genomic_DNA"/>
</dbReference>
<comment type="caution">
    <text evidence="4">The sequence shown here is derived from an EMBL/GenBank/DDBJ whole genome shotgun (WGS) entry which is preliminary data.</text>
</comment>
<dbReference type="Proteomes" id="UP000006078">
    <property type="component" value="Unassembled WGS sequence"/>
</dbReference>
<evidence type="ECO:0000313" key="4">
    <source>
        <dbReference type="EMBL" id="CCI84191.1"/>
    </source>
</evidence>
<dbReference type="Proteomes" id="UP000011016">
    <property type="component" value="Unassembled WGS sequence"/>
</dbReference>
<dbReference type="GO" id="GO:0016747">
    <property type="term" value="F:acyltransferase activity, transferring groups other than amino-acyl groups"/>
    <property type="evidence" value="ECO:0007669"/>
    <property type="project" value="InterPro"/>
</dbReference>
<keyword evidence="2" id="KW-0012">Acyltransferase</keyword>
<dbReference type="InterPro" id="IPR050680">
    <property type="entry name" value="YpeA/RimI_acetyltransf"/>
</dbReference>
<evidence type="ECO:0000259" key="3">
    <source>
        <dbReference type="PROSITE" id="PS51186"/>
    </source>
</evidence>
<reference evidence="5 6" key="2">
    <citation type="submission" date="2012-08" db="EMBL/GenBank/DDBJ databases">
        <title>The Genome Sequence of Turicella otitidis ATCC 51513.</title>
        <authorList>
            <consortium name="The Broad Institute Genome Sequencing Platform"/>
            <person name="Earl A."/>
            <person name="Ward D."/>
            <person name="Feldgarden M."/>
            <person name="Gevers D."/>
            <person name="Huys G."/>
            <person name="Walker B."/>
            <person name="Young S.K."/>
            <person name="Zeng Q."/>
            <person name="Gargeya S."/>
            <person name="Fitzgerald M."/>
            <person name="Haas B."/>
            <person name="Abouelleil A."/>
            <person name="Alvarado L."/>
            <person name="Arachchi H.M."/>
            <person name="Berlin A.M."/>
            <person name="Chapman S.B."/>
            <person name="Goldberg J."/>
            <person name="Griggs A."/>
            <person name="Gujja S."/>
            <person name="Hansen M."/>
            <person name="Howarth C."/>
            <person name="Imamovic A."/>
            <person name="Larimer J."/>
            <person name="McCowen C."/>
            <person name="Montmayeur A."/>
            <person name="Murphy C."/>
            <person name="Neiman D."/>
            <person name="Pearson M."/>
            <person name="Priest M."/>
            <person name="Roberts A."/>
            <person name="Saif S."/>
            <person name="Shea T."/>
            <person name="Sisk P."/>
            <person name="Sykes S."/>
            <person name="Wortman J."/>
            <person name="Nusbaum C."/>
            <person name="Birren B."/>
        </authorList>
    </citation>
    <scope>NUCLEOTIDE SEQUENCE [LARGE SCALE GENOMIC DNA]</scope>
    <source>
        <strain evidence="5 6">ATCC 51513</strain>
    </source>
</reference>
<evidence type="ECO:0000256" key="2">
    <source>
        <dbReference type="ARBA" id="ARBA00023315"/>
    </source>
</evidence>
<protein>
    <recommendedName>
        <fullName evidence="3">N-acetyltransferase domain-containing protein</fullName>
    </recommendedName>
</protein>
<evidence type="ECO:0000313" key="5">
    <source>
        <dbReference type="EMBL" id="EJZ81587.1"/>
    </source>
</evidence>
<dbReference type="RefSeq" id="WP_004601392.1">
    <property type="nucleotide sequence ID" value="NZ_HF541868.1"/>
</dbReference>
<reference evidence="4 7" key="1">
    <citation type="journal article" date="2012" name="J. Bacteriol.">
        <title>Draft Genome Sequence of Turicella otitidis ATCC 51513, Isolated from Middle Ear Fluid from a Child with Otitis Media.</title>
        <authorList>
            <person name="Brinkrolf K."/>
            <person name="Schneider J."/>
            <person name="Knecht M."/>
            <person name="Ruckert C."/>
            <person name="Tauch A."/>
        </authorList>
    </citation>
    <scope>NUCLEOTIDE SEQUENCE [LARGE SCALE GENOMIC DNA]</scope>
    <source>
        <strain evidence="4 7">ATCC 51513</strain>
    </source>
</reference>
<sequence>MSTPRLRRLRPGDAAAAAALDREIFPLEGPWDEDEYADALRDPACTFLGADAPGGGLAAAGGMLLIEPAARLLTVGVAPGHRGRGLGGRLVDALLGLADGANLPVALEVRAGNEAAIALYERRGFRAAGLLKGYYQPGDALAMMRPRKAAGRAGR</sequence>
<keyword evidence="6" id="KW-1185">Reference proteome</keyword>
<keyword evidence="1" id="KW-0808">Transferase</keyword>
<dbReference type="PROSITE" id="PS51186">
    <property type="entry name" value="GNAT"/>
    <property type="match status" value="1"/>
</dbReference>